<dbReference type="EMBL" id="CP003364">
    <property type="protein sequence ID" value="AGA27974.1"/>
    <property type="molecule type" value="Genomic_DNA"/>
</dbReference>
<dbReference type="GO" id="GO:0015628">
    <property type="term" value="P:protein secretion by the type II secretion system"/>
    <property type="evidence" value="ECO:0007669"/>
    <property type="project" value="InterPro"/>
</dbReference>
<dbReference type="GO" id="GO:0015627">
    <property type="term" value="C:type II protein secretion system complex"/>
    <property type="evidence" value="ECO:0007669"/>
    <property type="project" value="InterPro"/>
</dbReference>
<accession>L0DF21</accession>
<dbReference type="InterPro" id="IPR045584">
    <property type="entry name" value="Pilin-like"/>
</dbReference>
<protein>
    <submittedName>
        <fullName evidence="3">Prepilin-type N-terminal cleavage/methylation domain-containing protein</fullName>
    </submittedName>
</protein>
<dbReference type="Pfam" id="PF07596">
    <property type="entry name" value="SBP_bac_10"/>
    <property type="match status" value="1"/>
</dbReference>
<dbReference type="InterPro" id="IPR012902">
    <property type="entry name" value="N_methyl_site"/>
</dbReference>
<dbReference type="NCBIfam" id="TIGR04294">
    <property type="entry name" value="pre_pil_HX9DG"/>
    <property type="match status" value="1"/>
</dbReference>
<dbReference type="PROSITE" id="PS00409">
    <property type="entry name" value="PROKAR_NTER_METHYL"/>
    <property type="match status" value="1"/>
</dbReference>
<dbReference type="HOGENOM" id="CLU_041661_0_0_0"/>
<dbReference type="PRINTS" id="PR00813">
    <property type="entry name" value="BCTERIALGSPG"/>
</dbReference>
<name>L0DF21_SINAD</name>
<dbReference type="InterPro" id="IPR011453">
    <property type="entry name" value="DUF1559"/>
</dbReference>
<evidence type="ECO:0000313" key="4">
    <source>
        <dbReference type="Proteomes" id="UP000010798"/>
    </source>
</evidence>
<dbReference type="STRING" id="886293.Sinac_3736"/>
<dbReference type="PANTHER" id="PTHR30093">
    <property type="entry name" value="GENERAL SECRETION PATHWAY PROTEIN G"/>
    <property type="match status" value="1"/>
</dbReference>
<dbReference type="KEGG" id="saci:Sinac_3736"/>
<organism evidence="3 4">
    <name type="scientific">Singulisphaera acidiphila (strain ATCC BAA-1392 / DSM 18658 / VKM B-2454 / MOB10)</name>
    <dbReference type="NCBI Taxonomy" id="886293"/>
    <lineage>
        <taxon>Bacteria</taxon>
        <taxon>Pseudomonadati</taxon>
        <taxon>Planctomycetota</taxon>
        <taxon>Planctomycetia</taxon>
        <taxon>Isosphaerales</taxon>
        <taxon>Isosphaeraceae</taxon>
        <taxon>Singulisphaera</taxon>
    </lineage>
</organism>
<dbReference type="OrthoDB" id="241541at2"/>
<reference evidence="3 4" key="1">
    <citation type="submission" date="2012-02" db="EMBL/GenBank/DDBJ databases">
        <title>Complete sequence of chromosome of Singulisphaera acidiphila DSM 18658.</title>
        <authorList>
            <consortium name="US DOE Joint Genome Institute (JGI-PGF)"/>
            <person name="Lucas S."/>
            <person name="Copeland A."/>
            <person name="Lapidus A."/>
            <person name="Glavina del Rio T."/>
            <person name="Dalin E."/>
            <person name="Tice H."/>
            <person name="Bruce D."/>
            <person name="Goodwin L."/>
            <person name="Pitluck S."/>
            <person name="Peters L."/>
            <person name="Ovchinnikova G."/>
            <person name="Chertkov O."/>
            <person name="Kyrpides N."/>
            <person name="Mavromatis K."/>
            <person name="Ivanova N."/>
            <person name="Brettin T."/>
            <person name="Detter J.C."/>
            <person name="Han C."/>
            <person name="Larimer F."/>
            <person name="Land M."/>
            <person name="Hauser L."/>
            <person name="Markowitz V."/>
            <person name="Cheng J.-F."/>
            <person name="Hugenholtz P."/>
            <person name="Woyke T."/>
            <person name="Wu D."/>
            <person name="Tindall B."/>
            <person name="Pomrenke H."/>
            <person name="Brambilla E."/>
            <person name="Klenk H.-P."/>
            <person name="Eisen J.A."/>
        </authorList>
    </citation>
    <scope>NUCLEOTIDE SEQUENCE [LARGE SCALE GENOMIC DNA]</scope>
    <source>
        <strain evidence="4">ATCC BAA-1392 / DSM 18658 / VKM B-2454 / MOB10</strain>
    </source>
</reference>
<dbReference type="InterPro" id="IPR027558">
    <property type="entry name" value="Pre_pil_HX9DG_C"/>
</dbReference>
<evidence type="ECO:0000313" key="3">
    <source>
        <dbReference type="EMBL" id="AGA27974.1"/>
    </source>
</evidence>
<dbReference type="NCBIfam" id="TIGR02532">
    <property type="entry name" value="IV_pilin_GFxxxE"/>
    <property type="match status" value="1"/>
</dbReference>
<proteinExistence type="predicted"/>
<gene>
    <name evidence="3" type="ordered locus">Sinac_3736</name>
</gene>
<feature type="domain" description="DUF1559" evidence="2">
    <location>
        <begin position="33"/>
        <end position="324"/>
    </location>
</feature>
<keyword evidence="1" id="KW-0488">Methylation</keyword>
<dbReference type="Gene3D" id="3.30.700.10">
    <property type="entry name" value="Glycoprotein, Type 4 Pilin"/>
    <property type="match status" value="1"/>
</dbReference>
<dbReference type="eggNOG" id="COG2165">
    <property type="taxonomic scope" value="Bacteria"/>
</dbReference>
<keyword evidence="4" id="KW-1185">Reference proteome</keyword>
<dbReference type="Pfam" id="PF07963">
    <property type="entry name" value="N_methyl"/>
    <property type="match status" value="1"/>
</dbReference>
<evidence type="ECO:0000259" key="2">
    <source>
        <dbReference type="Pfam" id="PF07596"/>
    </source>
</evidence>
<dbReference type="RefSeq" id="WP_015247113.1">
    <property type="nucleotide sequence ID" value="NC_019892.1"/>
</dbReference>
<dbReference type="Proteomes" id="UP000010798">
    <property type="component" value="Chromosome"/>
</dbReference>
<dbReference type="AlphaFoldDB" id="L0DF21"/>
<evidence type="ECO:0000256" key="1">
    <source>
        <dbReference type="ARBA" id="ARBA00022481"/>
    </source>
</evidence>
<dbReference type="PANTHER" id="PTHR30093:SF2">
    <property type="entry name" value="TYPE II SECRETION SYSTEM PROTEIN H"/>
    <property type="match status" value="1"/>
</dbReference>
<sequence>MGLAPRRGFTLIELLVVIAIIAVLIALLLPAVQAAREAARRMQCVNNLKQLGLALHNYHSTNNTFPMGATLLTTVTGANDWWNNWSTQALLLANLEQTVMYNAINWNICPTYPSGYPATAANATIYNMRVAAFMCPSDAMSGPSRFNNYVASIGTSAGFYADTATGLFARQVAWGLNSVTDGSSNTIAFSEALVGGDAKDNLTRRNSVVFGTSDGGAGIADIYTNLTAVQAGITACNSSWNAGTGPFTNRRGERWGWGTTGLSLFNTIITPNSKQSPWSSCRFSCSGCGADGANFANTSSFHTGGVNALFADGSVKFIKDSIAQTTWWALGTRGKGEILSADAY</sequence>
<dbReference type="InterPro" id="IPR000983">
    <property type="entry name" value="Bac_GSPG_pilin"/>
</dbReference>
<dbReference type="SUPFAM" id="SSF54523">
    <property type="entry name" value="Pili subunits"/>
    <property type="match status" value="1"/>
</dbReference>